<protein>
    <submittedName>
        <fullName evidence="1">Uncharacterized protein</fullName>
    </submittedName>
</protein>
<dbReference type="PANTHER" id="PTHR16128:SF5">
    <property type="entry name" value="FAD_NAD(P)-BINDING OXIDOREDUCTASE FAMILY PROTEIN"/>
    <property type="match status" value="1"/>
</dbReference>
<dbReference type="EMBL" id="GBEZ01012196">
    <property type="protein sequence ID" value="JAC73668.1"/>
    <property type="molecule type" value="Transcribed_RNA"/>
</dbReference>
<evidence type="ECO:0000313" key="1">
    <source>
        <dbReference type="EMBL" id="JAC73668.1"/>
    </source>
</evidence>
<reference evidence="1" key="1">
    <citation type="submission" date="2014-05" db="EMBL/GenBank/DDBJ databases">
        <title>The transcriptome of the halophilic microalga Tetraselmis sp. GSL018 isolated from the Great Salt Lake, Utah.</title>
        <authorList>
            <person name="Jinkerson R.E."/>
            <person name="D'Adamo S."/>
            <person name="Posewitz M.C."/>
        </authorList>
    </citation>
    <scope>NUCLEOTIDE SEQUENCE</scope>
    <source>
        <strain evidence="1">GSL018</strain>
    </source>
</reference>
<feature type="non-terminal residue" evidence="1">
    <location>
        <position position="195"/>
    </location>
</feature>
<dbReference type="Pfam" id="PF13450">
    <property type="entry name" value="NAD_binding_8"/>
    <property type="match status" value="1"/>
</dbReference>
<organism evidence="1">
    <name type="scientific">Tetraselmis sp. GSL018</name>
    <dbReference type="NCBI Taxonomy" id="582737"/>
    <lineage>
        <taxon>Eukaryota</taxon>
        <taxon>Viridiplantae</taxon>
        <taxon>Chlorophyta</taxon>
        <taxon>core chlorophytes</taxon>
        <taxon>Chlorodendrophyceae</taxon>
        <taxon>Chlorodendrales</taxon>
        <taxon>Chlorodendraceae</taxon>
        <taxon>Tetraselmis</taxon>
    </lineage>
</organism>
<name>A0A061RNZ4_9CHLO</name>
<dbReference type="SUPFAM" id="SSF51905">
    <property type="entry name" value="FAD/NAD(P)-binding domain"/>
    <property type="match status" value="1"/>
</dbReference>
<dbReference type="Gene3D" id="3.90.660.10">
    <property type="match status" value="1"/>
</dbReference>
<proteinExistence type="predicted"/>
<dbReference type="PANTHER" id="PTHR16128">
    <property type="entry name" value="FAD/NAD(P)-BINDING OXIDOREDUCTASE FAMILY PROTEIN"/>
    <property type="match status" value="1"/>
</dbReference>
<accession>A0A061RNZ4</accession>
<dbReference type="AlphaFoldDB" id="A0A061RNZ4"/>
<sequence>MALTTSCPIRIAVLGGGIAGCSFVHKLRQLETRRIGDTAPGQVDTSGNEQNHRFQISIFEMGRGPGGRAGTRLSRDLPGMRCDHGVPYFEPQSGRMMSLTQALVDAGHAAPFEGSFGELRQGPSGCCEFLPEDPSGGARRFRGSPGMNGICEGLLSGGSPALRLETRFGTMVTAMERTDDGGWRLLAKDGSSLGE</sequence>
<gene>
    <name evidence="1" type="ORF">TSPGSL018_28217</name>
</gene>
<dbReference type="InterPro" id="IPR036188">
    <property type="entry name" value="FAD/NAD-bd_sf"/>
</dbReference>